<feature type="region of interest" description="Disordered" evidence="1">
    <location>
        <begin position="189"/>
        <end position="215"/>
    </location>
</feature>
<evidence type="ECO:0000313" key="3">
    <source>
        <dbReference type="RefSeq" id="XP_054942903.1"/>
    </source>
</evidence>
<name>A0A9W2WUR3_PHYMC</name>
<evidence type="ECO:0000313" key="2">
    <source>
        <dbReference type="Proteomes" id="UP000248484"/>
    </source>
</evidence>
<dbReference type="GeneID" id="129392383"/>
<feature type="compositionally biased region" description="Pro residues" evidence="1">
    <location>
        <begin position="201"/>
        <end position="215"/>
    </location>
</feature>
<sequence length="215" mass="23811">MERYDRGDDGLLPGRHPPYQSLKDPLQVHTHEDLPASLDSHKSCSRVASDIKLRDTCNYRGSLCYWFPRGKTGGRSLRPGQPTFCSREIPKTVREPVLAGFSESGLEVVVGPGGRPITEREIRGSTCLRVVLPRRRSPRRLGERRRASSHSALRLCRCLERHRPFSLDSVRLHLCSPVTSGFGGGGRCTEGGGRWSWPPSARQPPPGGSPPPVRC</sequence>
<dbReference type="AlphaFoldDB" id="A0A9W2WUR3"/>
<proteinExistence type="predicted"/>
<dbReference type="RefSeq" id="XP_054942903.1">
    <property type="nucleotide sequence ID" value="XM_055086928.1"/>
</dbReference>
<dbReference type="Proteomes" id="UP000248484">
    <property type="component" value="Chromosome 9"/>
</dbReference>
<accession>A0A9W2WUR3</accession>
<organism evidence="2 3">
    <name type="scientific">Physeter macrocephalus</name>
    <name type="common">Sperm whale</name>
    <name type="synonym">Physeter catodon</name>
    <dbReference type="NCBI Taxonomy" id="9755"/>
    <lineage>
        <taxon>Eukaryota</taxon>
        <taxon>Metazoa</taxon>
        <taxon>Chordata</taxon>
        <taxon>Craniata</taxon>
        <taxon>Vertebrata</taxon>
        <taxon>Euteleostomi</taxon>
        <taxon>Mammalia</taxon>
        <taxon>Eutheria</taxon>
        <taxon>Laurasiatheria</taxon>
        <taxon>Artiodactyla</taxon>
        <taxon>Whippomorpha</taxon>
        <taxon>Cetacea</taxon>
        <taxon>Odontoceti</taxon>
        <taxon>Physeteridae</taxon>
        <taxon>Physeter</taxon>
    </lineage>
</organism>
<dbReference type="KEGG" id="pcad:129392383"/>
<evidence type="ECO:0000256" key="1">
    <source>
        <dbReference type="SAM" id="MobiDB-lite"/>
    </source>
</evidence>
<keyword evidence="2" id="KW-1185">Reference proteome</keyword>
<feature type="region of interest" description="Disordered" evidence="1">
    <location>
        <begin position="1"/>
        <end position="23"/>
    </location>
</feature>
<reference evidence="3" key="1">
    <citation type="submission" date="2025-08" db="UniProtKB">
        <authorList>
            <consortium name="RefSeq"/>
        </authorList>
    </citation>
    <scope>IDENTIFICATION</scope>
    <source>
        <tissue evidence="3">Muscle</tissue>
    </source>
</reference>
<dbReference type="OrthoDB" id="10499449at2759"/>
<gene>
    <name evidence="3" type="primary">LOC129392383</name>
</gene>
<protein>
    <submittedName>
        <fullName evidence="3">Uncharacterized protein</fullName>
    </submittedName>
</protein>